<keyword evidence="5" id="KW-0433">Leucine-rich repeat</keyword>
<feature type="domain" description="NTF2" evidence="12">
    <location>
        <begin position="394"/>
        <end position="570"/>
    </location>
</feature>
<keyword evidence="4" id="KW-0963">Cytoplasm</keyword>
<evidence type="ECO:0000256" key="5">
    <source>
        <dbReference type="ARBA" id="ARBA00022614"/>
    </source>
</evidence>
<dbReference type="Gene3D" id="3.10.450.50">
    <property type="match status" value="1"/>
</dbReference>
<evidence type="ECO:0000313" key="15">
    <source>
        <dbReference type="Proteomes" id="UP001337655"/>
    </source>
</evidence>
<dbReference type="FunFam" id="3.80.10.10:FF:000296">
    <property type="entry name" value="mRNA export factor MEX67"/>
    <property type="match status" value="1"/>
</dbReference>
<feature type="region of interest" description="Disordered" evidence="11">
    <location>
        <begin position="1"/>
        <end position="80"/>
    </location>
</feature>
<dbReference type="PROSITE" id="PS51281">
    <property type="entry name" value="TAP_C"/>
    <property type="match status" value="1"/>
</dbReference>
<dbReference type="Pfam" id="PF22602">
    <property type="entry name" value="NXF_NTF2"/>
    <property type="match status" value="1"/>
</dbReference>
<dbReference type="PANTHER" id="PTHR10662:SF22">
    <property type="entry name" value="NUCLEAR RNA EXPORT FACTOR 1"/>
    <property type="match status" value="1"/>
</dbReference>
<dbReference type="GO" id="GO:0005634">
    <property type="term" value="C:nucleus"/>
    <property type="evidence" value="ECO:0007669"/>
    <property type="project" value="UniProtKB-SubCell"/>
</dbReference>
<dbReference type="PROSITE" id="PS51450">
    <property type="entry name" value="LRR"/>
    <property type="match status" value="1"/>
</dbReference>
<dbReference type="InterPro" id="IPR005637">
    <property type="entry name" value="TAP_C_dom"/>
</dbReference>
<dbReference type="InterPro" id="IPR009060">
    <property type="entry name" value="UBA-like_sf"/>
</dbReference>
<comment type="function">
    <text evidence="9">Involved in the export of mRNA from the nucleus to the cytoplasm.</text>
</comment>
<evidence type="ECO:0000256" key="1">
    <source>
        <dbReference type="ARBA" id="ARBA00004123"/>
    </source>
</evidence>
<dbReference type="Pfam" id="PF24048">
    <property type="entry name" value="LRR_NXF1-5"/>
    <property type="match status" value="1"/>
</dbReference>
<dbReference type="PANTHER" id="PTHR10662">
    <property type="entry name" value="NUCLEAR RNA EXPORT FACTOR"/>
    <property type="match status" value="1"/>
</dbReference>
<evidence type="ECO:0000256" key="2">
    <source>
        <dbReference type="ARBA" id="ARBA00009285"/>
    </source>
</evidence>
<evidence type="ECO:0000259" key="12">
    <source>
        <dbReference type="PROSITE" id="PS50177"/>
    </source>
</evidence>
<dbReference type="Gene3D" id="1.10.8.10">
    <property type="entry name" value="DNA helicase RuvA subunit, C-terminal domain"/>
    <property type="match status" value="1"/>
</dbReference>
<comment type="subcellular location">
    <subcellularLocation>
        <location evidence="1">Nucleus</location>
    </subcellularLocation>
</comment>
<keyword evidence="3" id="KW-0813">Transport</keyword>
<dbReference type="InterPro" id="IPR018222">
    <property type="entry name" value="Nuclear_transport_factor_2_euk"/>
</dbReference>
<name>A0AAV9PID3_9PEZI</name>
<dbReference type="Gene3D" id="3.80.10.10">
    <property type="entry name" value="Ribonuclease Inhibitor"/>
    <property type="match status" value="1"/>
</dbReference>
<dbReference type="PROSITE" id="PS50177">
    <property type="entry name" value="NTF2_DOMAIN"/>
    <property type="match status" value="1"/>
</dbReference>
<reference evidence="14 15" key="1">
    <citation type="submission" date="2023-08" db="EMBL/GenBank/DDBJ databases">
        <title>Black Yeasts Isolated from many extreme environments.</title>
        <authorList>
            <person name="Coleine C."/>
            <person name="Stajich J.E."/>
            <person name="Selbmann L."/>
        </authorList>
    </citation>
    <scope>NUCLEOTIDE SEQUENCE [LARGE SCALE GENOMIC DNA]</scope>
    <source>
        <strain evidence="14 15">CCFEE 5935</strain>
    </source>
</reference>
<evidence type="ECO:0000256" key="11">
    <source>
        <dbReference type="SAM" id="MobiDB-lite"/>
    </source>
</evidence>
<comment type="similarity">
    <text evidence="2">Belongs to the NXF family.</text>
</comment>
<dbReference type="InterPro" id="IPR032675">
    <property type="entry name" value="LRR_dom_sf"/>
</dbReference>
<keyword evidence="15" id="KW-1185">Reference proteome</keyword>
<feature type="compositionally biased region" description="Low complexity" evidence="11">
    <location>
        <begin position="52"/>
        <end position="66"/>
    </location>
</feature>
<evidence type="ECO:0000256" key="10">
    <source>
        <dbReference type="ARBA" id="ARBA00069694"/>
    </source>
</evidence>
<dbReference type="Pfam" id="PF03943">
    <property type="entry name" value="TAP_C"/>
    <property type="match status" value="1"/>
</dbReference>
<dbReference type="SMART" id="SM00804">
    <property type="entry name" value="TAP_C"/>
    <property type="match status" value="1"/>
</dbReference>
<dbReference type="GO" id="GO:0016973">
    <property type="term" value="P:poly(A)+ mRNA export from nucleus"/>
    <property type="evidence" value="ECO:0007669"/>
    <property type="project" value="TreeGrafter"/>
</dbReference>
<gene>
    <name evidence="14" type="primary">MEX67</name>
    <name evidence="14" type="ORF">LTR77_003899</name>
</gene>
<organism evidence="14 15">
    <name type="scientific">Saxophila tyrrhenica</name>
    <dbReference type="NCBI Taxonomy" id="1690608"/>
    <lineage>
        <taxon>Eukaryota</taxon>
        <taxon>Fungi</taxon>
        <taxon>Dikarya</taxon>
        <taxon>Ascomycota</taxon>
        <taxon>Pezizomycotina</taxon>
        <taxon>Dothideomycetes</taxon>
        <taxon>Dothideomycetidae</taxon>
        <taxon>Mycosphaerellales</taxon>
        <taxon>Extremaceae</taxon>
        <taxon>Saxophila</taxon>
    </lineage>
</organism>
<evidence type="ECO:0000256" key="4">
    <source>
        <dbReference type="ARBA" id="ARBA00022490"/>
    </source>
</evidence>
<feature type="domain" description="TAP-C" evidence="13">
    <location>
        <begin position="615"/>
        <end position="668"/>
    </location>
</feature>
<evidence type="ECO:0000256" key="7">
    <source>
        <dbReference type="ARBA" id="ARBA00022816"/>
    </source>
</evidence>
<dbReference type="InterPro" id="IPR032710">
    <property type="entry name" value="NTF2-like_dom_sf"/>
</dbReference>
<dbReference type="SUPFAM" id="SSF46934">
    <property type="entry name" value="UBA-like"/>
    <property type="match status" value="1"/>
</dbReference>
<dbReference type="InterPro" id="IPR030217">
    <property type="entry name" value="NXF_fam"/>
</dbReference>
<dbReference type="SUPFAM" id="SSF54427">
    <property type="entry name" value="NTF2-like"/>
    <property type="match status" value="1"/>
</dbReference>
<feature type="compositionally biased region" description="Basic and acidic residues" evidence="11">
    <location>
        <begin position="29"/>
        <end position="43"/>
    </location>
</feature>
<dbReference type="EMBL" id="JAVRRT010000005">
    <property type="protein sequence ID" value="KAK5172261.1"/>
    <property type="molecule type" value="Genomic_DNA"/>
</dbReference>
<keyword evidence="8" id="KW-0539">Nucleus</keyword>
<evidence type="ECO:0000256" key="3">
    <source>
        <dbReference type="ARBA" id="ARBA00022448"/>
    </source>
</evidence>
<dbReference type="Proteomes" id="UP001337655">
    <property type="component" value="Unassembled WGS sequence"/>
</dbReference>
<dbReference type="AlphaFoldDB" id="A0AAV9PID3"/>
<dbReference type="InterPro" id="IPR057125">
    <property type="entry name" value="NXF1/2/3/5-like_LRR"/>
</dbReference>
<protein>
    <recommendedName>
        <fullName evidence="10">mRNA export factor MEX67</fullName>
    </recommendedName>
</protein>
<evidence type="ECO:0000256" key="8">
    <source>
        <dbReference type="ARBA" id="ARBA00023242"/>
    </source>
</evidence>
<proteinExistence type="inferred from homology"/>
<dbReference type="InterPro" id="IPR002075">
    <property type="entry name" value="NTF2_dom"/>
</dbReference>
<dbReference type="RefSeq" id="XP_064661105.1">
    <property type="nucleotide sequence ID" value="XM_064801154.1"/>
</dbReference>
<keyword evidence="6" id="KW-0677">Repeat</keyword>
<evidence type="ECO:0000259" key="13">
    <source>
        <dbReference type="PROSITE" id="PS51281"/>
    </source>
</evidence>
<comment type="caution">
    <text evidence="14">The sequence shown here is derived from an EMBL/GenBank/DDBJ whole genome shotgun (WGS) entry which is preliminary data.</text>
</comment>
<sequence>MPASTMAARSQSPRDAPRGPAASRRRGGARSDRDGDLKMDIAVKGRGRIGKSSSAPSSSRDPASRTSRGEARGGMLSGTARRAILRQAAAGDVSMREPKPTNSRGGLVELSITGWEKSKASGNADGGVSSLIGWLEKKASHRLGSRTRDVKVKKSRKEGSAVIISVPSEHVGALIRMNGYEWAGTNVTIERLGGSKNSSVEVKSQAEETKAMLRGVLERRYNADTKVLDLSALGQDEELNKANVFDKNSTTRKIFPALMRVLEFSFDTEAERHAAVTGVSLANNGLIDLADVTSLSQTLPKLQNLDLSSNNFKGLSSLQNWRKRFSQLQHLVLSNNPLEQAEPEYPAEVVKWYPTLRFLNNVQVRTEEEATQKAAPTDLPFPIRTPNFQDEGGIAEGFVRTFFAGFDTDRAALAAHYYDNLSDFSFAVNTQAPRDPEATQATEKQEWDQYIKSSRNLKKISQPQARQNRHFRGPKAVADAFATLPKTKHPDLATEARKWMVEAHIQPGVPDPTGQSASGVDGFMITVHGEFDELDATTGQAGKKRSFDRTFIIGPGGPSGVRVVNDLLTLRAYGGAQSYDPDNFEGWNANATAARTSDATPDPAVPQLPAGLTIEMAEQMVAELQKQTNMTIQYAKDCLEQVGWDFQKGLEAFANVKGNLPGEAFVGGA</sequence>
<dbReference type="GeneID" id="89925245"/>
<evidence type="ECO:0000256" key="9">
    <source>
        <dbReference type="ARBA" id="ARBA00055253"/>
    </source>
</evidence>
<dbReference type="CDD" id="cd14342">
    <property type="entry name" value="UBA_TAP-C"/>
    <property type="match status" value="1"/>
</dbReference>
<evidence type="ECO:0000313" key="14">
    <source>
        <dbReference type="EMBL" id="KAK5172261.1"/>
    </source>
</evidence>
<dbReference type="FunFam" id="3.10.450.50:FF:000013">
    <property type="entry name" value="mRNA export factor mex67"/>
    <property type="match status" value="1"/>
</dbReference>
<dbReference type="InterPro" id="IPR001611">
    <property type="entry name" value="Leu-rich_rpt"/>
</dbReference>
<dbReference type="GO" id="GO:0003723">
    <property type="term" value="F:RNA binding"/>
    <property type="evidence" value="ECO:0007669"/>
    <property type="project" value="TreeGrafter"/>
</dbReference>
<evidence type="ECO:0000256" key="6">
    <source>
        <dbReference type="ARBA" id="ARBA00022737"/>
    </source>
</evidence>
<accession>A0AAV9PID3</accession>
<keyword evidence="7" id="KW-0509">mRNA transport</keyword>
<dbReference type="SUPFAM" id="SSF52058">
    <property type="entry name" value="L domain-like"/>
    <property type="match status" value="1"/>
</dbReference>